<feature type="region of interest" description="Disordered" evidence="1">
    <location>
        <begin position="159"/>
        <end position="199"/>
    </location>
</feature>
<evidence type="ECO:0000256" key="1">
    <source>
        <dbReference type="SAM" id="MobiDB-lite"/>
    </source>
</evidence>
<dbReference type="SMART" id="SM00028">
    <property type="entry name" value="TPR"/>
    <property type="match status" value="6"/>
</dbReference>
<dbReference type="Proteomes" id="UP000255265">
    <property type="component" value="Unassembled WGS sequence"/>
</dbReference>
<feature type="region of interest" description="Disordered" evidence="1">
    <location>
        <begin position="105"/>
        <end position="140"/>
    </location>
</feature>
<evidence type="ECO:0000256" key="2">
    <source>
        <dbReference type="SAM" id="SignalP"/>
    </source>
</evidence>
<dbReference type="PANTHER" id="PTHR12558">
    <property type="entry name" value="CELL DIVISION CYCLE 16,23,27"/>
    <property type="match status" value="1"/>
</dbReference>
<dbReference type="RefSeq" id="WP_114803845.1">
    <property type="nucleotide sequence ID" value="NZ_QQAV01000008.1"/>
</dbReference>
<dbReference type="InterPro" id="IPR011990">
    <property type="entry name" value="TPR-like_helical_dom_sf"/>
</dbReference>
<feature type="domain" description="Bacteriophage N4 adsorption protein A C-terminal" evidence="3">
    <location>
        <begin position="956"/>
        <end position="1062"/>
    </location>
</feature>
<sequence>MKPLHRKATLAMALAAAWPVMPALASVAPLAAEVPAGQDTGVQLRVAWRLALPETATAGGQPAPTPTPSPETPQDALQMAELPGWRRRLSGDSLAMVRMARIEPRGLPSSADADPLMQIGGAPPPAPPQGPFPPGGPDVVLGAGARRLPTIPTRLDLAQLQEPPSPDAPAQFVRPGERRAAPAARASGPRTGRASRGGNRLRGTAWRLAAQGYRAYNQGRYALALERADAALKLRPDVPRLQLLRVYTLQKLGRLDEAERSAAQAIAQGHGSPELQAALVNLRPAPAGTGAAPTEAYRRGFPIATEAYTLYNDGKYAEAAKLAEQAVRIDPSQGPWTLLWLNALENQQRYDDVVQYGNVAMALGAPNKDAIMARMRLARQQIANLHAQAAYAALNKGRNREALAEARDAVRIAPDVASHRMLLIGVLQAMRDDAAAEKAATEALSADDENTGVQLLRAYLRQSLGETAAAQQDIDEVLALDWITDDQRRNARLIGADLALAADQPDRARALVAPLPADDAQAQARLKRASRFAGWGSDADNSLETHAPLQLCRDTPYGTVCELAPWDDPGTDSPASRAYAAYGRQEYPKAIALARRAVAEQPDSEANQNLLTTTLASGNAQEQQEAMDRLNTALAAKPQDAGLLRQRAYLYGARKQYDLSLQDFVAARSTGEAPETNVLDEAYATAAVGNRPAAAAMLRQAIDDADAGKLTLDKQQRFDTRSAIANFSREWGVNASVGYRGARSPSNALAGQPISVPGNATFSTVEAYWRPPEFLNSSNRTFEVYGRLSNTLHSGNTVTGAQVVDNPCGGTTTVSQGTFNSASGWPSTVGAIGARFTPDAGTNLTFGIERQFLLGTATRSGAINAGPASVRCALNSQAATIDYQGGKASGGWQAYMLYGFYEGTALRLDKPSWYTMEGYVQAGYTLLDHGVDYTERDASGNTLATGNGRLRRGQGFAAGEVRVGRSFLTSYSDRLVVFPHVTLAADWYSTQARVSGVPLAGASSFALAGNGSSWSAGAGIGVNLRYWLNEDRYNAQRSHADLSLQYRARLGGDADRAKGLFMTLSYSY</sequence>
<feature type="compositionally biased region" description="Pro residues" evidence="1">
    <location>
        <begin position="122"/>
        <end position="136"/>
    </location>
</feature>
<name>A0A370F9Y9_9BURK</name>
<dbReference type="EMBL" id="QQAV01000008">
    <property type="protein sequence ID" value="RDI21919.1"/>
    <property type="molecule type" value="Genomic_DNA"/>
</dbReference>
<proteinExistence type="predicted"/>
<accession>A0A370F9Y9</accession>
<reference evidence="4 5" key="1">
    <citation type="submission" date="2018-07" db="EMBL/GenBank/DDBJ databases">
        <title>Genomic Encyclopedia of Type Strains, Phase IV (KMG-IV): sequencing the most valuable type-strain genomes for metagenomic binning, comparative biology and taxonomic classification.</title>
        <authorList>
            <person name="Goeker M."/>
        </authorList>
    </citation>
    <scope>NUCLEOTIDE SEQUENCE [LARGE SCALE GENOMIC DNA]</scope>
    <source>
        <strain evidence="4 5">DSM 21352</strain>
    </source>
</reference>
<dbReference type="STRING" id="433924.NS331_22435"/>
<feature type="compositionally biased region" description="Low complexity" evidence="1">
    <location>
        <begin position="181"/>
        <end position="198"/>
    </location>
</feature>
<dbReference type="SUPFAM" id="SSF48452">
    <property type="entry name" value="TPR-like"/>
    <property type="match status" value="2"/>
</dbReference>
<feature type="chain" id="PRO_5017001034" evidence="2">
    <location>
        <begin position="26"/>
        <end position="1068"/>
    </location>
</feature>
<protein>
    <submittedName>
        <fullName evidence="4">Tfp pilus assembly protein PilF</fullName>
    </submittedName>
</protein>
<dbReference type="InterPro" id="IPR019734">
    <property type="entry name" value="TPR_rpt"/>
</dbReference>
<evidence type="ECO:0000313" key="5">
    <source>
        <dbReference type="Proteomes" id="UP000255265"/>
    </source>
</evidence>
<gene>
    <name evidence="4" type="ORF">DFR41_10843</name>
</gene>
<dbReference type="AlphaFoldDB" id="A0A370F9Y9"/>
<feature type="region of interest" description="Disordered" evidence="1">
    <location>
        <begin position="56"/>
        <end position="75"/>
    </location>
</feature>
<evidence type="ECO:0000259" key="3">
    <source>
        <dbReference type="Pfam" id="PF13283"/>
    </source>
</evidence>
<evidence type="ECO:0000313" key="4">
    <source>
        <dbReference type="EMBL" id="RDI21919.1"/>
    </source>
</evidence>
<dbReference type="InterPro" id="IPR025137">
    <property type="entry name" value="NfrA_C"/>
</dbReference>
<organism evidence="4 5">
    <name type="scientific">Pseudacidovorax intermedius</name>
    <dbReference type="NCBI Taxonomy" id="433924"/>
    <lineage>
        <taxon>Bacteria</taxon>
        <taxon>Pseudomonadati</taxon>
        <taxon>Pseudomonadota</taxon>
        <taxon>Betaproteobacteria</taxon>
        <taxon>Burkholderiales</taxon>
        <taxon>Comamonadaceae</taxon>
        <taxon>Pseudacidovorax</taxon>
    </lineage>
</organism>
<feature type="signal peptide" evidence="2">
    <location>
        <begin position="1"/>
        <end position="25"/>
    </location>
</feature>
<dbReference type="OrthoDB" id="7399085at2"/>
<dbReference type="Pfam" id="PF13283">
    <property type="entry name" value="NfrA_C"/>
    <property type="match status" value="1"/>
</dbReference>
<comment type="caution">
    <text evidence="4">The sequence shown here is derived from an EMBL/GenBank/DDBJ whole genome shotgun (WGS) entry which is preliminary data.</text>
</comment>
<dbReference type="SUPFAM" id="SSF81901">
    <property type="entry name" value="HCP-like"/>
    <property type="match status" value="1"/>
</dbReference>
<keyword evidence="2" id="KW-0732">Signal</keyword>
<dbReference type="PANTHER" id="PTHR12558:SF13">
    <property type="entry name" value="CELL DIVISION CYCLE PROTEIN 27 HOMOLOG"/>
    <property type="match status" value="1"/>
</dbReference>
<dbReference type="Gene3D" id="1.25.40.10">
    <property type="entry name" value="Tetratricopeptide repeat domain"/>
    <property type="match status" value="3"/>
</dbReference>
<keyword evidence="5" id="KW-1185">Reference proteome</keyword>